<dbReference type="GO" id="GO:0005874">
    <property type="term" value="C:microtubule"/>
    <property type="evidence" value="ECO:0007669"/>
    <property type="project" value="UniProtKB-KW"/>
</dbReference>
<dbReference type="InterPro" id="IPR027417">
    <property type="entry name" value="P-loop_NTPase"/>
</dbReference>
<evidence type="ECO:0000256" key="6">
    <source>
        <dbReference type="PROSITE-ProRule" id="PRU00283"/>
    </source>
</evidence>
<feature type="compositionally biased region" description="Polar residues" evidence="9">
    <location>
        <begin position="510"/>
        <end position="523"/>
    </location>
</feature>
<keyword evidence="5 6" id="KW-0505">Motor protein</keyword>
<dbReference type="PANTHER" id="PTHR47972">
    <property type="entry name" value="KINESIN-LIKE PROTEIN KLP-3"/>
    <property type="match status" value="1"/>
</dbReference>
<dbReference type="CDD" id="cd01366">
    <property type="entry name" value="KISc_C_terminal"/>
    <property type="match status" value="1"/>
</dbReference>
<feature type="coiled-coil region" evidence="8">
    <location>
        <begin position="223"/>
        <end position="300"/>
    </location>
</feature>
<evidence type="ECO:0000259" key="10">
    <source>
        <dbReference type="PROSITE" id="PS50067"/>
    </source>
</evidence>
<keyword evidence="3 6" id="KW-0547">Nucleotide-binding</keyword>
<gene>
    <name evidence="11" type="ORF">EGYM00392_LOCUS4838</name>
</gene>
<dbReference type="Pfam" id="PF00225">
    <property type="entry name" value="Kinesin"/>
    <property type="match status" value="1"/>
</dbReference>
<feature type="domain" description="Kinesin motor" evidence="10">
    <location>
        <begin position="352"/>
        <end position="702"/>
    </location>
</feature>
<evidence type="ECO:0000256" key="5">
    <source>
        <dbReference type="ARBA" id="ARBA00023175"/>
    </source>
</evidence>
<comment type="similarity">
    <text evidence="1">Belongs to the TRAFAC class myosin-kinesin ATPase superfamily. Kinesin family. KIN-14 subfamily.</text>
</comment>
<dbReference type="FunFam" id="3.40.850.10:FF:000113">
    <property type="entry name" value="Kinesin-like protein"/>
    <property type="match status" value="1"/>
</dbReference>
<dbReference type="InterPro" id="IPR001752">
    <property type="entry name" value="Kinesin_motor_dom"/>
</dbReference>
<evidence type="ECO:0000256" key="2">
    <source>
        <dbReference type="ARBA" id="ARBA00022701"/>
    </source>
</evidence>
<dbReference type="AlphaFoldDB" id="A0A7S1HWV0"/>
<dbReference type="InterPro" id="IPR036961">
    <property type="entry name" value="Kinesin_motor_dom_sf"/>
</dbReference>
<dbReference type="PROSITE" id="PS50067">
    <property type="entry name" value="KINESIN_MOTOR_2"/>
    <property type="match status" value="1"/>
</dbReference>
<protein>
    <recommendedName>
        <fullName evidence="7">Kinesin-like protein</fullName>
    </recommendedName>
</protein>
<sequence>MSLATPSLGEPDLIAAFDEVAESPKTHLCTGQVGMIGAAGCYVTSRVEWFKGMIRPSLRANNQPRILGSQNETPRSRPLGTLNHTPNTKLSSSTSINVGLMETPSRKRQGGALLLPSSKSRKTAPNSSRKGATPRGMRTSGEKENWDSNTTFQTPKRPVKRFAKVTQSCPKPPLNTPQRRKLNRELLQASGRLSLDDETSTQSSSRCSDSDRGRISDFVYEQIAQMKTSLAFLKEENSKLQKINEERVEEIAKLKHAYGPQMEKMKKYASKAKEDMEYQRSQVEHVNQNLENTKRELNTQMFIVNSLNRQIGVLQRALGEKDGQISQMNAVIKEGDMVRRQLHNCIQELKGNIRVYCRVRPQLSSENEGDANAIRFLADEDSLEVSVNTKTITGSESFKAHQFSFDRVFQPSATNSSIFEEISQLVQSALDGYRVCIFAYGQTGSGKTYTMEGPHAPDMSDTGMIPRSVAQIFASSKKLEETQGWVFSLSAQFLEIYNEQIRDLLGDTDVGSNQRQSVSSKSDVTSKHEIKHDFRGKKVTTVSGVNVIPVADAETVHALLAVAMKNRSCAATNANERSSRSHSVFTLFINGKNSLTGEETHGVLNLIDLAGSERLQQSGATGERLKETQHINKSLSALGDVIHALATKSGHTPFRNSKLTYLLQGSLGGDCKTLMFVNVSPLAHHSGESLCSLRFAAKAGSVEMGTAKRQITRE</sequence>
<evidence type="ECO:0000256" key="7">
    <source>
        <dbReference type="RuleBase" id="RU000394"/>
    </source>
</evidence>
<dbReference type="GO" id="GO:0005524">
    <property type="term" value="F:ATP binding"/>
    <property type="evidence" value="ECO:0007669"/>
    <property type="project" value="UniProtKB-UniRule"/>
</dbReference>
<accession>A0A7S1HWV0</accession>
<feature type="region of interest" description="Disordered" evidence="9">
    <location>
        <begin position="508"/>
        <end position="527"/>
    </location>
</feature>
<dbReference type="PRINTS" id="PR00380">
    <property type="entry name" value="KINESINHEAVY"/>
</dbReference>
<dbReference type="InterPro" id="IPR027640">
    <property type="entry name" value="Kinesin-like_fam"/>
</dbReference>
<dbReference type="InterPro" id="IPR019821">
    <property type="entry name" value="Kinesin_motor_CS"/>
</dbReference>
<evidence type="ECO:0000313" key="11">
    <source>
        <dbReference type="EMBL" id="CAD8993788.1"/>
    </source>
</evidence>
<evidence type="ECO:0000256" key="9">
    <source>
        <dbReference type="SAM" id="MobiDB-lite"/>
    </source>
</evidence>
<name>A0A7S1HWV0_9EUGL</name>
<dbReference type="Gene3D" id="3.40.850.10">
    <property type="entry name" value="Kinesin motor domain"/>
    <property type="match status" value="1"/>
</dbReference>
<dbReference type="GO" id="GO:0007018">
    <property type="term" value="P:microtubule-based movement"/>
    <property type="evidence" value="ECO:0007669"/>
    <property type="project" value="InterPro"/>
</dbReference>
<dbReference type="GO" id="GO:0008017">
    <property type="term" value="F:microtubule binding"/>
    <property type="evidence" value="ECO:0007669"/>
    <property type="project" value="InterPro"/>
</dbReference>
<dbReference type="SUPFAM" id="SSF52540">
    <property type="entry name" value="P-loop containing nucleoside triphosphate hydrolases"/>
    <property type="match status" value="1"/>
</dbReference>
<feature type="region of interest" description="Disordered" evidence="9">
    <location>
        <begin position="61"/>
        <end position="211"/>
    </location>
</feature>
<feature type="compositionally biased region" description="Polar residues" evidence="9">
    <location>
        <begin position="61"/>
        <end position="73"/>
    </location>
</feature>
<keyword evidence="2 7" id="KW-0493">Microtubule</keyword>
<keyword evidence="4 6" id="KW-0067">ATP-binding</keyword>
<keyword evidence="8" id="KW-0175">Coiled coil</keyword>
<evidence type="ECO:0000256" key="3">
    <source>
        <dbReference type="ARBA" id="ARBA00022741"/>
    </source>
</evidence>
<evidence type="ECO:0000256" key="4">
    <source>
        <dbReference type="ARBA" id="ARBA00022840"/>
    </source>
</evidence>
<feature type="binding site" evidence="6">
    <location>
        <begin position="441"/>
        <end position="448"/>
    </location>
    <ligand>
        <name>ATP</name>
        <dbReference type="ChEBI" id="CHEBI:30616"/>
    </ligand>
</feature>
<dbReference type="GO" id="GO:0003777">
    <property type="term" value="F:microtubule motor activity"/>
    <property type="evidence" value="ECO:0007669"/>
    <property type="project" value="InterPro"/>
</dbReference>
<dbReference type="PANTHER" id="PTHR47972:SF45">
    <property type="entry name" value="PROTEIN CLARET SEGREGATIONAL"/>
    <property type="match status" value="1"/>
</dbReference>
<organism evidence="11">
    <name type="scientific">Eutreptiella gymnastica</name>
    <dbReference type="NCBI Taxonomy" id="73025"/>
    <lineage>
        <taxon>Eukaryota</taxon>
        <taxon>Discoba</taxon>
        <taxon>Euglenozoa</taxon>
        <taxon>Euglenida</taxon>
        <taxon>Spirocuta</taxon>
        <taxon>Euglenophyceae</taxon>
        <taxon>Eutreptiales</taxon>
        <taxon>Eutreptiaceae</taxon>
        <taxon>Eutreptiella</taxon>
    </lineage>
</organism>
<dbReference type="PROSITE" id="PS00411">
    <property type="entry name" value="KINESIN_MOTOR_1"/>
    <property type="match status" value="1"/>
</dbReference>
<dbReference type="EMBL" id="HBGA01012605">
    <property type="protein sequence ID" value="CAD8993788.1"/>
    <property type="molecule type" value="Transcribed_RNA"/>
</dbReference>
<dbReference type="SMART" id="SM00129">
    <property type="entry name" value="KISc"/>
    <property type="match status" value="1"/>
</dbReference>
<reference evidence="11" key="1">
    <citation type="submission" date="2021-01" db="EMBL/GenBank/DDBJ databases">
        <authorList>
            <person name="Corre E."/>
            <person name="Pelletier E."/>
            <person name="Niang G."/>
            <person name="Scheremetjew M."/>
            <person name="Finn R."/>
            <person name="Kale V."/>
            <person name="Holt S."/>
            <person name="Cochrane G."/>
            <person name="Meng A."/>
            <person name="Brown T."/>
            <person name="Cohen L."/>
        </authorList>
    </citation>
    <scope>NUCLEOTIDE SEQUENCE</scope>
    <source>
        <strain evidence="11">NIES-381</strain>
    </source>
</reference>
<evidence type="ECO:0000256" key="1">
    <source>
        <dbReference type="ARBA" id="ARBA00010899"/>
    </source>
</evidence>
<evidence type="ECO:0000256" key="8">
    <source>
        <dbReference type="SAM" id="Coils"/>
    </source>
</evidence>
<proteinExistence type="inferred from homology"/>
<feature type="compositionally biased region" description="Polar residues" evidence="9">
    <location>
        <begin position="82"/>
        <end position="97"/>
    </location>
</feature>